<sequence length="140" mass="15522">MSSFRNYNNSNNSNWNSNRGNGYNRSNSSGGYGQKKKRSGAKFTRYVNGKGDQMYLTTGWKVTKNGLISIKCTTTKDSKESDKGWFGSVACTFVNVQTGETNFHWGTMEAKTGKVVIDRMAMVINPRAKNGGYAGTFIKK</sequence>
<evidence type="ECO:0000256" key="1">
    <source>
        <dbReference type="SAM" id="MobiDB-lite"/>
    </source>
</evidence>
<dbReference type="OrthoDB" id="1360000at2"/>
<evidence type="ECO:0000313" key="2">
    <source>
        <dbReference type="EMBL" id="SHK63339.1"/>
    </source>
</evidence>
<keyword evidence="3" id="KW-1185">Reference proteome</keyword>
<feature type="region of interest" description="Disordered" evidence="1">
    <location>
        <begin position="1"/>
        <end position="44"/>
    </location>
</feature>
<feature type="compositionally biased region" description="Low complexity" evidence="1">
    <location>
        <begin position="1"/>
        <end position="29"/>
    </location>
</feature>
<evidence type="ECO:0000313" key="3">
    <source>
        <dbReference type="Proteomes" id="UP000184498"/>
    </source>
</evidence>
<dbReference type="RefSeq" id="WP_072999711.1">
    <property type="nucleotide sequence ID" value="NZ_FRAM01000004.1"/>
</dbReference>
<organism evidence="2 3">
    <name type="scientific">Epilithonimonas mollis</name>
    <dbReference type="NCBI Taxonomy" id="216903"/>
    <lineage>
        <taxon>Bacteria</taxon>
        <taxon>Pseudomonadati</taxon>
        <taxon>Bacteroidota</taxon>
        <taxon>Flavobacteriia</taxon>
        <taxon>Flavobacteriales</taxon>
        <taxon>Weeksellaceae</taxon>
        <taxon>Chryseobacterium group</taxon>
        <taxon>Epilithonimonas</taxon>
    </lineage>
</organism>
<dbReference type="AlphaFoldDB" id="A0A1M6U2F3"/>
<proteinExistence type="predicted"/>
<dbReference type="EMBL" id="FRAM01000004">
    <property type="protein sequence ID" value="SHK63339.1"/>
    <property type="molecule type" value="Genomic_DNA"/>
</dbReference>
<dbReference type="Proteomes" id="UP000184498">
    <property type="component" value="Unassembled WGS sequence"/>
</dbReference>
<dbReference type="STRING" id="216903.SAMN05444371_3080"/>
<reference evidence="3" key="1">
    <citation type="submission" date="2016-11" db="EMBL/GenBank/DDBJ databases">
        <authorList>
            <person name="Varghese N."/>
            <person name="Submissions S."/>
        </authorList>
    </citation>
    <scope>NUCLEOTIDE SEQUENCE [LARGE SCALE GENOMIC DNA]</scope>
    <source>
        <strain evidence="3">DSM 18016</strain>
    </source>
</reference>
<protein>
    <submittedName>
        <fullName evidence="2">Uncharacterized protein</fullName>
    </submittedName>
</protein>
<name>A0A1M6U2F3_9FLAO</name>
<accession>A0A1M6U2F3</accession>
<gene>
    <name evidence="2" type="ORF">SAMN05444371_3080</name>
</gene>